<reference evidence="2 3" key="1">
    <citation type="submission" date="2018-07" db="EMBL/GenBank/DDBJ databases">
        <title>Genomic Encyclopedia of Type Strains, Phase III (KMG-III): the genomes of soil and plant-associated and newly described type strains.</title>
        <authorList>
            <person name="Whitman W."/>
        </authorList>
    </citation>
    <scope>NUCLEOTIDE SEQUENCE [LARGE SCALE GENOMIC DNA]</scope>
    <source>
        <strain evidence="2 3">CECT 8236</strain>
    </source>
</reference>
<feature type="transmembrane region" description="Helical" evidence="1">
    <location>
        <begin position="67"/>
        <end position="89"/>
    </location>
</feature>
<name>A0A3D9I0A8_9BACL</name>
<organism evidence="2 3">
    <name type="scientific">Cohnella lupini</name>
    <dbReference type="NCBI Taxonomy" id="1294267"/>
    <lineage>
        <taxon>Bacteria</taxon>
        <taxon>Bacillati</taxon>
        <taxon>Bacillota</taxon>
        <taxon>Bacilli</taxon>
        <taxon>Bacillales</taxon>
        <taxon>Paenibacillaceae</taxon>
        <taxon>Cohnella</taxon>
    </lineage>
</organism>
<gene>
    <name evidence="2" type="ORF">DFP95_1196</name>
</gene>
<feature type="transmembrane region" description="Helical" evidence="1">
    <location>
        <begin position="150"/>
        <end position="170"/>
    </location>
</feature>
<feature type="transmembrane region" description="Helical" evidence="1">
    <location>
        <begin position="37"/>
        <end position="55"/>
    </location>
</feature>
<sequence length="324" mass="35622">MPNFLSAIRRYAPAFGLLLLAPWVGEFLLGTSPIQNLAAALVLLLPMYGGGALLIREVTRRAGRGWPTLLILGAAYGVIEACLIDQSLFNPSFFDMDSKKIAPIPLVGVNAYDSLAYIGGHAIWSIGVPIAIIELFTPSRRKVPWLGKKGLFITAILYLIGCAIVFSFSYIEEKFIASSVQLTSSAFIVVGLITTGFLLKRKNRATYKPGALIKPLYLGIGSFAVSSLYFAKPENWGGVTLGVFILIVSWLLISRWSSHLNWGIWHHFALVAGALLTYAWGGFFMTWILWPNDKVAWMGNVIFALLAIALLSILAKRIRNVPEF</sequence>
<dbReference type="RefSeq" id="WP_115994941.1">
    <property type="nucleotide sequence ID" value="NZ_QRDY01000019.1"/>
</dbReference>
<comment type="caution">
    <text evidence="2">The sequence shown here is derived from an EMBL/GenBank/DDBJ whole genome shotgun (WGS) entry which is preliminary data.</text>
</comment>
<feature type="transmembrane region" description="Helical" evidence="1">
    <location>
        <begin position="236"/>
        <end position="253"/>
    </location>
</feature>
<keyword evidence="1" id="KW-0472">Membrane</keyword>
<feature type="transmembrane region" description="Helical" evidence="1">
    <location>
        <begin position="115"/>
        <end position="138"/>
    </location>
</feature>
<feature type="transmembrane region" description="Helical" evidence="1">
    <location>
        <begin position="176"/>
        <end position="199"/>
    </location>
</feature>
<evidence type="ECO:0000313" key="2">
    <source>
        <dbReference type="EMBL" id="RED55071.1"/>
    </source>
</evidence>
<feature type="transmembrane region" description="Helical" evidence="1">
    <location>
        <begin position="12"/>
        <end position="31"/>
    </location>
</feature>
<feature type="transmembrane region" description="Helical" evidence="1">
    <location>
        <begin position="296"/>
        <end position="315"/>
    </location>
</feature>
<evidence type="ECO:0000313" key="3">
    <source>
        <dbReference type="Proteomes" id="UP000256869"/>
    </source>
</evidence>
<keyword evidence="1" id="KW-1133">Transmembrane helix</keyword>
<keyword evidence="1" id="KW-0812">Transmembrane</keyword>
<accession>A0A3D9I0A8</accession>
<feature type="transmembrane region" description="Helical" evidence="1">
    <location>
        <begin position="265"/>
        <end position="290"/>
    </location>
</feature>
<evidence type="ECO:0000256" key="1">
    <source>
        <dbReference type="SAM" id="Phobius"/>
    </source>
</evidence>
<keyword evidence="3" id="KW-1185">Reference proteome</keyword>
<dbReference type="AlphaFoldDB" id="A0A3D9I0A8"/>
<dbReference type="EMBL" id="QRDY01000019">
    <property type="protein sequence ID" value="RED55071.1"/>
    <property type="molecule type" value="Genomic_DNA"/>
</dbReference>
<dbReference type="Proteomes" id="UP000256869">
    <property type="component" value="Unassembled WGS sequence"/>
</dbReference>
<feature type="transmembrane region" description="Helical" evidence="1">
    <location>
        <begin position="211"/>
        <end position="230"/>
    </location>
</feature>
<dbReference type="OrthoDB" id="8478704at2"/>
<proteinExistence type="predicted"/>
<protein>
    <submittedName>
        <fullName evidence="2">Uncharacterized protein</fullName>
    </submittedName>
</protein>